<name>A0A6C0TZ05_9GAMM</name>
<protein>
    <submittedName>
        <fullName evidence="1">Uncharacterized protein</fullName>
    </submittedName>
</protein>
<dbReference type="RefSeq" id="WP_163494255.1">
    <property type="nucleotide sequence ID" value="NZ_CP048711.1"/>
</dbReference>
<evidence type="ECO:0000313" key="1">
    <source>
        <dbReference type="EMBL" id="QIB65006.1"/>
    </source>
</evidence>
<gene>
    <name evidence="1" type="ORF">G3T16_05920</name>
</gene>
<dbReference type="EMBL" id="CP048711">
    <property type="protein sequence ID" value="QIB65006.1"/>
    <property type="molecule type" value="Genomic_DNA"/>
</dbReference>
<reference evidence="1 2" key="1">
    <citation type="submission" date="2020-02" db="EMBL/GenBank/DDBJ databases">
        <title>Genome sequencing for Kineobactrum sp. M2.</title>
        <authorList>
            <person name="Park S.-J."/>
        </authorList>
    </citation>
    <scope>NUCLEOTIDE SEQUENCE [LARGE SCALE GENOMIC DNA]</scope>
    <source>
        <strain evidence="1 2">M2</strain>
    </source>
</reference>
<sequence length="357" mass="41855">MKLERRKACPFYRVRITHFPLRSKCAAERGVGHKSPNHGIGLMIMNPTDFWKNFKLGEEISVSGAFIYNGLRRYHEMKSLDFTDELFEFLYDLSVGIERLLKIAVVLYEHDDSTNQEELEKSLITHNHLDLLARLGKHTQVNLGQPQVELLSMLGQFYKIFRYDRFSLASVHDAKKERKAILNWLEKHLQVSFPDDTPFLGNHNEDRYRRFVRRTILAISRKLYQIIKERARHINLYTYEIRHGSKAESVFLREVDISDEDVLWKELLVFFMNTKSSSGYLEFLRGIEPLEFDPGLVDEYLDAFQSDSGKSLVVDELEHLYSEMEEDIGGRLELMRVIGAPNVYFGSEDDEIEEKFE</sequence>
<dbReference type="AlphaFoldDB" id="A0A6C0TZ05"/>
<evidence type="ECO:0000313" key="2">
    <source>
        <dbReference type="Proteomes" id="UP000477680"/>
    </source>
</evidence>
<keyword evidence="2" id="KW-1185">Reference proteome</keyword>
<organism evidence="1 2">
    <name type="scientific">Kineobactrum salinum</name>
    <dbReference type="NCBI Taxonomy" id="2708301"/>
    <lineage>
        <taxon>Bacteria</taxon>
        <taxon>Pseudomonadati</taxon>
        <taxon>Pseudomonadota</taxon>
        <taxon>Gammaproteobacteria</taxon>
        <taxon>Cellvibrionales</taxon>
        <taxon>Halieaceae</taxon>
        <taxon>Kineobactrum</taxon>
    </lineage>
</organism>
<dbReference type="KEGG" id="kim:G3T16_05920"/>
<proteinExistence type="predicted"/>
<accession>A0A6C0TZ05</accession>
<dbReference type="Proteomes" id="UP000477680">
    <property type="component" value="Chromosome"/>
</dbReference>